<evidence type="ECO:0000313" key="1">
    <source>
        <dbReference type="EMBL" id="KAG2599118.1"/>
    </source>
</evidence>
<keyword evidence="2" id="KW-1185">Reference proteome</keyword>
<evidence type="ECO:0000313" key="2">
    <source>
        <dbReference type="Proteomes" id="UP000823388"/>
    </source>
</evidence>
<dbReference type="AlphaFoldDB" id="A0A8T0SPV7"/>
<name>A0A8T0SPV7_PANVG</name>
<dbReference type="EMBL" id="CM029045">
    <property type="protein sequence ID" value="KAG2599118.1"/>
    <property type="molecule type" value="Genomic_DNA"/>
</dbReference>
<gene>
    <name evidence="1" type="ORF">PVAP13_5KG457607</name>
</gene>
<proteinExistence type="predicted"/>
<comment type="caution">
    <text evidence="1">The sequence shown here is derived from an EMBL/GenBank/DDBJ whole genome shotgun (WGS) entry which is preliminary data.</text>
</comment>
<sequence>MLFDQPTTYDKLLSEVMDMLGPSLWDGSEKLFWEHQKGGEGKGFALYCCSSSRASSFPDRRW</sequence>
<accession>A0A8T0SPV7</accession>
<reference evidence="1" key="1">
    <citation type="submission" date="2020-05" db="EMBL/GenBank/DDBJ databases">
        <title>WGS assembly of Panicum virgatum.</title>
        <authorList>
            <person name="Lovell J.T."/>
            <person name="Jenkins J."/>
            <person name="Shu S."/>
            <person name="Juenger T.E."/>
            <person name="Schmutz J."/>
        </authorList>
    </citation>
    <scope>NUCLEOTIDE SEQUENCE</scope>
    <source>
        <strain evidence="1">AP13</strain>
    </source>
</reference>
<dbReference type="Proteomes" id="UP000823388">
    <property type="component" value="Chromosome 5K"/>
</dbReference>
<organism evidence="1 2">
    <name type="scientific">Panicum virgatum</name>
    <name type="common">Blackwell switchgrass</name>
    <dbReference type="NCBI Taxonomy" id="38727"/>
    <lineage>
        <taxon>Eukaryota</taxon>
        <taxon>Viridiplantae</taxon>
        <taxon>Streptophyta</taxon>
        <taxon>Embryophyta</taxon>
        <taxon>Tracheophyta</taxon>
        <taxon>Spermatophyta</taxon>
        <taxon>Magnoliopsida</taxon>
        <taxon>Liliopsida</taxon>
        <taxon>Poales</taxon>
        <taxon>Poaceae</taxon>
        <taxon>PACMAD clade</taxon>
        <taxon>Panicoideae</taxon>
        <taxon>Panicodae</taxon>
        <taxon>Paniceae</taxon>
        <taxon>Panicinae</taxon>
        <taxon>Panicum</taxon>
        <taxon>Panicum sect. Hiantes</taxon>
    </lineage>
</organism>
<protein>
    <submittedName>
        <fullName evidence="1">Uncharacterized protein</fullName>
    </submittedName>
</protein>